<dbReference type="Proteomes" id="UP001529421">
    <property type="component" value="Unassembled WGS sequence"/>
</dbReference>
<feature type="compositionally biased region" description="Low complexity" evidence="8">
    <location>
        <begin position="297"/>
        <end position="319"/>
    </location>
</feature>
<keyword evidence="5" id="KW-0201">Cytochrome c-type biogenesis</keyword>
<feature type="domain" description="Cytochrome c assembly protein" evidence="10">
    <location>
        <begin position="33"/>
        <end position="205"/>
    </location>
</feature>
<comment type="caution">
    <text evidence="11">The sequence shown here is derived from an EMBL/GenBank/DDBJ whole genome shotgun (WGS) entry which is preliminary data.</text>
</comment>
<proteinExistence type="inferred from homology"/>
<dbReference type="Pfam" id="PF01578">
    <property type="entry name" value="Cytochrom_C_asm"/>
    <property type="match status" value="1"/>
</dbReference>
<evidence type="ECO:0000256" key="5">
    <source>
        <dbReference type="ARBA" id="ARBA00022748"/>
    </source>
</evidence>
<accession>A0ABT7V9A5</accession>
<evidence type="ECO:0000256" key="2">
    <source>
        <dbReference type="ARBA" id="ARBA00005840"/>
    </source>
</evidence>
<feature type="transmembrane region" description="Helical" evidence="9">
    <location>
        <begin position="177"/>
        <end position="200"/>
    </location>
</feature>
<feature type="transmembrane region" description="Helical" evidence="9">
    <location>
        <begin position="149"/>
        <end position="165"/>
    </location>
</feature>
<dbReference type="PANTHER" id="PTHR30071">
    <property type="entry name" value="HEME EXPORTER PROTEIN C"/>
    <property type="match status" value="1"/>
</dbReference>
<evidence type="ECO:0000256" key="4">
    <source>
        <dbReference type="ARBA" id="ARBA00022692"/>
    </source>
</evidence>
<feature type="transmembrane region" description="Helical" evidence="9">
    <location>
        <begin position="76"/>
        <end position="99"/>
    </location>
</feature>
<evidence type="ECO:0000313" key="12">
    <source>
        <dbReference type="Proteomes" id="UP001529421"/>
    </source>
</evidence>
<evidence type="ECO:0000256" key="8">
    <source>
        <dbReference type="SAM" id="MobiDB-lite"/>
    </source>
</evidence>
<feature type="transmembrane region" description="Helical" evidence="9">
    <location>
        <begin position="119"/>
        <end position="137"/>
    </location>
</feature>
<name>A0ABT7V9A5_9ACTN</name>
<feature type="compositionally biased region" description="Basic and acidic residues" evidence="8">
    <location>
        <begin position="331"/>
        <end position="341"/>
    </location>
</feature>
<feature type="transmembrane region" description="Helical" evidence="9">
    <location>
        <begin position="220"/>
        <end position="242"/>
    </location>
</feature>
<evidence type="ECO:0000256" key="6">
    <source>
        <dbReference type="ARBA" id="ARBA00022989"/>
    </source>
</evidence>
<keyword evidence="12" id="KW-1185">Reference proteome</keyword>
<evidence type="ECO:0000259" key="10">
    <source>
        <dbReference type="Pfam" id="PF01578"/>
    </source>
</evidence>
<reference evidence="11 12" key="2">
    <citation type="submission" date="2023-06" db="EMBL/GenBank/DDBJ databases">
        <authorList>
            <person name="Zeman M."/>
            <person name="Kubasova T."/>
            <person name="Jahodarova E."/>
            <person name="Nykrynova M."/>
            <person name="Rychlik I."/>
        </authorList>
    </citation>
    <scope>NUCLEOTIDE SEQUENCE [LARGE SCALE GENOMIC DNA]</scope>
    <source>
        <strain evidence="11 12">154_Feed</strain>
    </source>
</reference>
<comment type="subcellular location">
    <subcellularLocation>
        <location evidence="1">Membrane</location>
        <topology evidence="1">Multi-pass membrane protein</topology>
    </subcellularLocation>
</comment>
<comment type="similarity">
    <text evidence="2">Belongs to the CcmC/CycZ/HelC family.</text>
</comment>
<dbReference type="EMBL" id="JAUDDZ010000007">
    <property type="protein sequence ID" value="MDM8275067.1"/>
    <property type="molecule type" value="Genomic_DNA"/>
</dbReference>
<evidence type="ECO:0000256" key="1">
    <source>
        <dbReference type="ARBA" id="ARBA00004141"/>
    </source>
</evidence>
<gene>
    <name evidence="11" type="ORF">QUW28_06080</name>
</gene>
<evidence type="ECO:0000256" key="9">
    <source>
        <dbReference type="SAM" id="Phobius"/>
    </source>
</evidence>
<evidence type="ECO:0000313" key="11">
    <source>
        <dbReference type="EMBL" id="MDM8275067.1"/>
    </source>
</evidence>
<dbReference type="InterPro" id="IPR045062">
    <property type="entry name" value="Cyt_c_biogenesis_CcsA/CcmC"/>
</dbReference>
<keyword evidence="4 9" id="KW-0812">Transmembrane</keyword>
<dbReference type="RefSeq" id="WP_289545136.1">
    <property type="nucleotide sequence ID" value="NZ_JAUDDZ010000007.1"/>
</dbReference>
<organism evidence="11 12">
    <name type="scientific">Enorma phocaeensis</name>
    <dbReference type="NCBI Taxonomy" id="1871019"/>
    <lineage>
        <taxon>Bacteria</taxon>
        <taxon>Bacillati</taxon>
        <taxon>Actinomycetota</taxon>
        <taxon>Coriobacteriia</taxon>
        <taxon>Coriobacteriales</taxon>
        <taxon>Coriobacteriaceae</taxon>
        <taxon>Enorma</taxon>
    </lineage>
</organism>
<dbReference type="PRINTS" id="PR01386">
    <property type="entry name" value="CCMCBIOGNSIS"/>
</dbReference>
<dbReference type="InterPro" id="IPR003557">
    <property type="entry name" value="Cyt_c_biogenesis_CcmC"/>
</dbReference>
<protein>
    <recommendedName>
        <fullName evidence="3">Heme exporter protein C</fullName>
    </recommendedName>
</protein>
<feature type="region of interest" description="Disordered" evidence="8">
    <location>
        <begin position="284"/>
        <end position="341"/>
    </location>
</feature>
<dbReference type="InterPro" id="IPR002541">
    <property type="entry name" value="Cyt_c_assembly"/>
</dbReference>
<feature type="transmembrane region" description="Helical" evidence="9">
    <location>
        <begin position="24"/>
        <end position="45"/>
    </location>
</feature>
<dbReference type="PANTHER" id="PTHR30071:SF1">
    <property type="entry name" value="CYTOCHROME B_B6 PROTEIN-RELATED"/>
    <property type="match status" value="1"/>
</dbReference>
<evidence type="ECO:0000256" key="7">
    <source>
        <dbReference type="ARBA" id="ARBA00023136"/>
    </source>
</evidence>
<keyword evidence="7 9" id="KW-0472">Membrane</keyword>
<sequence>MAADSPVRASSGGSPARGGLIDRLTFAALVLGVLLTAIDVVWTFTLAPMVQGAELSEPAIIGGTQVTTKLLLSQKIFYLHVPVAVASFVVMFFAALWAVRFLMTKDRAFDLRSKTAMEVTLVFIVATMISGDLWTRFEWGVWWVWEPRLTTYFILMLLVIGYFILRNALDDPERRARFCAVFCVVAFIDAPISFMITRLVPSSIHPVVFRTDSGLPPMMLIPFLLGLFGMLFIAFALTRLALRINADAQEVEDLKERLEEQDAWKSRAAADAALERLRAGAREAVAADEAPARADSPDASTTGAATGAAADGAGVSTTAHAEVAPADSESPDTHLDSSQEE</sequence>
<evidence type="ECO:0000256" key="3">
    <source>
        <dbReference type="ARBA" id="ARBA00016463"/>
    </source>
</evidence>
<keyword evidence="6 9" id="KW-1133">Transmembrane helix</keyword>
<reference evidence="12" key="1">
    <citation type="submission" date="2023-06" db="EMBL/GenBank/DDBJ databases">
        <title>Identification and characterization of horizontal gene transfer across gut microbiota members of farm animals based on homology search.</title>
        <authorList>
            <person name="Zeman M."/>
            <person name="Kubasova T."/>
            <person name="Jahodarova E."/>
            <person name="Nykrynova M."/>
            <person name="Rychlik I."/>
        </authorList>
    </citation>
    <scope>NUCLEOTIDE SEQUENCE [LARGE SCALE GENOMIC DNA]</scope>
    <source>
        <strain evidence="12">154_Feed</strain>
    </source>
</reference>